<evidence type="ECO:0000256" key="1">
    <source>
        <dbReference type="ARBA" id="ARBA00004906"/>
    </source>
</evidence>
<evidence type="ECO:0000256" key="3">
    <source>
        <dbReference type="SAM" id="MobiDB-lite"/>
    </source>
</evidence>
<dbReference type="GO" id="GO:0008641">
    <property type="term" value="F:ubiquitin-like modifier activating enzyme activity"/>
    <property type="evidence" value="ECO:0007669"/>
    <property type="project" value="InterPro"/>
</dbReference>
<dbReference type="InterPro" id="IPR019572">
    <property type="entry name" value="UBA_E1_SCCH"/>
</dbReference>
<feature type="compositionally biased region" description="Basic and acidic residues" evidence="3">
    <location>
        <begin position="138"/>
        <end position="148"/>
    </location>
</feature>
<name>A0A9J6DSA4_RHIMP</name>
<dbReference type="Pfam" id="PF10585">
    <property type="entry name" value="UBA_E1_SCCH"/>
    <property type="match status" value="1"/>
</dbReference>
<reference evidence="5" key="1">
    <citation type="journal article" date="2020" name="Cell">
        <title>Large-Scale Comparative Analyses of Tick Genomes Elucidate Their Genetic Diversity and Vector Capacities.</title>
        <authorList>
            <consortium name="Tick Genome and Microbiome Consortium (TIGMIC)"/>
            <person name="Jia N."/>
            <person name="Wang J."/>
            <person name="Shi W."/>
            <person name="Du L."/>
            <person name="Sun Y."/>
            <person name="Zhan W."/>
            <person name="Jiang J.F."/>
            <person name="Wang Q."/>
            <person name="Zhang B."/>
            <person name="Ji P."/>
            <person name="Bell-Sakyi L."/>
            <person name="Cui X.M."/>
            <person name="Yuan T.T."/>
            <person name="Jiang B.G."/>
            <person name="Yang W.F."/>
            <person name="Lam T.T."/>
            <person name="Chang Q.C."/>
            <person name="Ding S.J."/>
            <person name="Wang X.J."/>
            <person name="Zhu J.G."/>
            <person name="Ruan X.D."/>
            <person name="Zhao L."/>
            <person name="Wei J.T."/>
            <person name="Ye R.Z."/>
            <person name="Que T.C."/>
            <person name="Du C.H."/>
            <person name="Zhou Y.H."/>
            <person name="Cheng J.X."/>
            <person name="Dai P.F."/>
            <person name="Guo W.B."/>
            <person name="Han X.H."/>
            <person name="Huang E.J."/>
            <person name="Li L.F."/>
            <person name="Wei W."/>
            <person name="Gao Y.C."/>
            <person name="Liu J.Z."/>
            <person name="Shao H.Z."/>
            <person name="Wang X."/>
            <person name="Wang C.C."/>
            <person name="Yang T.C."/>
            <person name="Huo Q.B."/>
            <person name="Li W."/>
            <person name="Chen H.Y."/>
            <person name="Chen S.E."/>
            <person name="Zhou L.G."/>
            <person name="Ni X.B."/>
            <person name="Tian J.H."/>
            <person name="Sheng Y."/>
            <person name="Liu T."/>
            <person name="Pan Y.S."/>
            <person name="Xia L.Y."/>
            <person name="Li J."/>
            <person name="Zhao F."/>
            <person name="Cao W.C."/>
        </authorList>
    </citation>
    <scope>NUCLEOTIDE SEQUENCE</scope>
    <source>
        <strain evidence="5">Rmic-2018</strain>
    </source>
</reference>
<dbReference type="SUPFAM" id="SSF69572">
    <property type="entry name" value="Activating enzymes of the ubiquitin-like proteins"/>
    <property type="match status" value="1"/>
</dbReference>
<sequence length="289" mass="31100">MPDHDELGNVVLTTLYFEMDDDTNFHIDFIVAASNLRAANYDNEPADRLKSKLTAGKIIPAIVTTTSLVAGLACLELYKLVQDHKKLELYKNGFVILALPFFGFSEPLAPGKEKKNDFQVDIVMLAGVRAFVRHLRASTDETSQHDAKQGGIGETDRPATAPPSAAPASFPADAGKATDDAETATGGNVSEVASGFAQRRGTRCEIRQAIVVGDVGRPGERSRFRAYEVGAEAVKQAETRRALQEHFVMTHSSLLVEAWLTTVGGLQLHVEMMTSGGGRDPSGETEAVG</sequence>
<dbReference type="AlphaFoldDB" id="A0A9J6DSA4"/>
<keyword evidence="6" id="KW-1185">Reference proteome</keyword>
<dbReference type="InterPro" id="IPR042063">
    <property type="entry name" value="Ubi_acti_E1_SCCH"/>
</dbReference>
<dbReference type="Gene3D" id="1.10.10.2660">
    <property type="entry name" value="Ubiquitin-activating enzyme E1, SCCH domain"/>
    <property type="match status" value="1"/>
</dbReference>
<evidence type="ECO:0000313" key="5">
    <source>
        <dbReference type="EMBL" id="KAH8024854.1"/>
    </source>
</evidence>
<dbReference type="Gene3D" id="3.40.50.720">
    <property type="entry name" value="NAD(P)-binding Rossmann-like Domain"/>
    <property type="match status" value="1"/>
</dbReference>
<comment type="caution">
    <text evidence="5">The sequence shown here is derived from an EMBL/GenBank/DDBJ whole genome shotgun (WGS) entry which is preliminary data.</text>
</comment>
<evidence type="ECO:0000313" key="6">
    <source>
        <dbReference type="Proteomes" id="UP000821866"/>
    </source>
</evidence>
<feature type="domain" description="Ubiquitin-activating enzyme SCCH" evidence="4">
    <location>
        <begin position="10"/>
        <end position="52"/>
    </location>
</feature>
<dbReference type="InterPro" id="IPR035985">
    <property type="entry name" value="Ubiquitin-activating_enz"/>
</dbReference>
<evidence type="ECO:0000259" key="4">
    <source>
        <dbReference type="Pfam" id="PF10585"/>
    </source>
</evidence>
<feature type="region of interest" description="Disordered" evidence="3">
    <location>
        <begin position="138"/>
        <end position="189"/>
    </location>
</feature>
<protein>
    <recommendedName>
        <fullName evidence="4">Ubiquitin-activating enzyme SCCH domain-containing protein</fullName>
    </recommendedName>
</protein>
<comment type="pathway">
    <text evidence="1">Protein modification; protein ubiquitination.</text>
</comment>
<comment type="similarity">
    <text evidence="2">Belongs to the ubiquitin-activating E1 family.</text>
</comment>
<accession>A0A9J6DSA4</accession>
<dbReference type="Proteomes" id="UP000821866">
    <property type="component" value="Unassembled WGS sequence"/>
</dbReference>
<gene>
    <name evidence="5" type="ORF">HPB51_001767</name>
</gene>
<dbReference type="EMBL" id="JABSTU010000007">
    <property type="protein sequence ID" value="KAH8024854.1"/>
    <property type="molecule type" value="Genomic_DNA"/>
</dbReference>
<evidence type="ECO:0000256" key="2">
    <source>
        <dbReference type="ARBA" id="ARBA00005673"/>
    </source>
</evidence>
<organism evidence="5 6">
    <name type="scientific">Rhipicephalus microplus</name>
    <name type="common">Cattle tick</name>
    <name type="synonym">Boophilus microplus</name>
    <dbReference type="NCBI Taxonomy" id="6941"/>
    <lineage>
        <taxon>Eukaryota</taxon>
        <taxon>Metazoa</taxon>
        <taxon>Ecdysozoa</taxon>
        <taxon>Arthropoda</taxon>
        <taxon>Chelicerata</taxon>
        <taxon>Arachnida</taxon>
        <taxon>Acari</taxon>
        <taxon>Parasitiformes</taxon>
        <taxon>Ixodida</taxon>
        <taxon>Ixodoidea</taxon>
        <taxon>Ixodidae</taxon>
        <taxon>Rhipicephalinae</taxon>
        <taxon>Rhipicephalus</taxon>
        <taxon>Boophilus</taxon>
    </lineage>
</organism>
<feature type="compositionally biased region" description="Low complexity" evidence="3">
    <location>
        <begin position="166"/>
        <end position="175"/>
    </location>
</feature>
<dbReference type="VEuPathDB" id="VectorBase:LOC119169639"/>
<reference evidence="5" key="2">
    <citation type="submission" date="2021-09" db="EMBL/GenBank/DDBJ databases">
        <authorList>
            <person name="Jia N."/>
            <person name="Wang J."/>
            <person name="Shi W."/>
            <person name="Du L."/>
            <person name="Sun Y."/>
            <person name="Zhan W."/>
            <person name="Jiang J."/>
            <person name="Wang Q."/>
            <person name="Zhang B."/>
            <person name="Ji P."/>
            <person name="Sakyi L.B."/>
            <person name="Cui X."/>
            <person name="Yuan T."/>
            <person name="Jiang B."/>
            <person name="Yang W."/>
            <person name="Lam T.T.-Y."/>
            <person name="Chang Q."/>
            <person name="Ding S."/>
            <person name="Wang X."/>
            <person name="Zhu J."/>
            <person name="Ruan X."/>
            <person name="Zhao L."/>
            <person name="Wei J."/>
            <person name="Que T."/>
            <person name="Du C."/>
            <person name="Cheng J."/>
            <person name="Dai P."/>
            <person name="Han X."/>
            <person name="Huang E."/>
            <person name="Gao Y."/>
            <person name="Liu J."/>
            <person name="Shao H."/>
            <person name="Ye R."/>
            <person name="Li L."/>
            <person name="Wei W."/>
            <person name="Wang X."/>
            <person name="Wang C."/>
            <person name="Huo Q."/>
            <person name="Li W."/>
            <person name="Guo W."/>
            <person name="Chen H."/>
            <person name="Chen S."/>
            <person name="Zhou L."/>
            <person name="Zhou L."/>
            <person name="Ni X."/>
            <person name="Tian J."/>
            <person name="Zhou Y."/>
            <person name="Sheng Y."/>
            <person name="Liu T."/>
            <person name="Pan Y."/>
            <person name="Xia L."/>
            <person name="Li J."/>
            <person name="Zhao F."/>
            <person name="Cao W."/>
        </authorList>
    </citation>
    <scope>NUCLEOTIDE SEQUENCE</scope>
    <source>
        <strain evidence="5">Rmic-2018</strain>
        <tissue evidence="5">Larvae</tissue>
    </source>
</reference>
<proteinExistence type="inferred from homology"/>